<dbReference type="KEGG" id="tml:GSTUM_00004322001"/>
<dbReference type="RefSeq" id="XP_002835599.1">
    <property type="nucleotide sequence ID" value="XM_002835553.1"/>
</dbReference>
<dbReference type="eggNOG" id="ENOG502S320">
    <property type="taxonomic scope" value="Eukaryota"/>
</dbReference>
<sequence>MPHDIAGNDMPVPEPDPFGSGDHDAYDLSSTGNYPSPPGLAPLSGLLGYSEANRDFFVRTSLTQTTALLGLKLTPAEREGLTYYNSRFYSYESYGDVLGISAGILISFLLRNRKPGVISTTMVRVFTKPGAQRDNAAKWLSRGLKLSVWGCVGRMYGLTSAGFQALQKNKAEKRLDPNLRRVVAAANKKKEALVHEIQANGPRLRRMEGLENPGAQDDGQSLGGMEISDGTEDRLDASEVFPHGRPSEQVAELEARKRSGGHPGNDPFGVDDASPTRGDGVMGQGQGGWTNTHSNTSESAWERIRKGQSPTTRPPTDRGEGDGNTTYTSEPKVGGWPGRASMKGYGQGANREPGTDSFTFSKSEEERELAKQEAQKEFDAKVEKERSGGSGDGYTEGDSRNRRWG</sequence>
<gene>
    <name evidence="2" type="ORF">GSTUM_00004322001</name>
</gene>
<dbReference type="HOGENOM" id="CLU_680059_0_0_1"/>
<dbReference type="EMBL" id="FN429998">
    <property type="protein sequence ID" value="CAZ79756.1"/>
    <property type="molecule type" value="Genomic_DNA"/>
</dbReference>
<evidence type="ECO:0000256" key="1">
    <source>
        <dbReference type="SAM" id="MobiDB-lite"/>
    </source>
</evidence>
<dbReference type="Proteomes" id="UP000006911">
    <property type="component" value="Unassembled WGS sequence"/>
</dbReference>
<proteinExistence type="predicted"/>
<keyword evidence="3" id="KW-1185">Reference proteome</keyword>
<protein>
    <submittedName>
        <fullName evidence="2">(Perigord truffle) hypothetical protein</fullName>
    </submittedName>
</protein>
<organism evidence="2 3">
    <name type="scientific">Tuber melanosporum (strain Mel28)</name>
    <name type="common">Perigord black truffle</name>
    <dbReference type="NCBI Taxonomy" id="656061"/>
    <lineage>
        <taxon>Eukaryota</taxon>
        <taxon>Fungi</taxon>
        <taxon>Dikarya</taxon>
        <taxon>Ascomycota</taxon>
        <taxon>Pezizomycotina</taxon>
        <taxon>Pezizomycetes</taxon>
        <taxon>Pezizales</taxon>
        <taxon>Tuberaceae</taxon>
        <taxon>Tuber</taxon>
    </lineage>
</organism>
<feature type="region of interest" description="Disordered" evidence="1">
    <location>
        <begin position="1"/>
        <end position="32"/>
    </location>
</feature>
<dbReference type="STRING" id="656061.D5G5G3"/>
<dbReference type="InParanoid" id="D5G5G3"/>
<accession>D5G5G3</accession>
<evidence type="ECO:0000313" key="3">
    <source>
        <dbReference type="Proteomes" id="UP000006911"/>
    </source>
</evidence>
<feature type="region of interest" description="Disordered" evidence="1">
    <location>
        <begin position="203"/>
        <end position="405"/>
    </location>
</feature>
<evidence type="ECO:0000313" key="2">
    <source>
        <dbReference type="EMBL" id="CAZ79756.1"/>
    </source>
</evidence>
<feature type="compositionally biased region" description="Basic and acidic residues" evidence="1">
    <location>
        <begin position="362"/>
        <end position="387"/>
    </location>
</feature>
<dbReference type="OMA" id="DIAGNDM"/>
<name>D5G5G3_TUBMM</name>
<dbReference type="GeneID" id="9183742"/>
<dbReference type="AlphaFoldDB" id="D5G5G3"/>
<reference evidence="2 3" key="1">
    <citation type="journal article" date="2010" name="Nature">
        <title>Perigord black truffle genome uncovers evolutionary origins and mechanisms of symbiosis.</title>
        <authorList>
            <person name="Martin F."/>
            <person name="Kohler A."/>
            <person name="Murat C."/>
            <person name="Balestrini R."/>
            <person name="Coutinho P.M."/>
            <person name="Jaillon O."/>
            <person name="Montanini B."/>
            <person name="Morin E."/>
            <person name="Noel B."/>
            <person name="Percudani R."/>
            <person name="Porcel B."/>
            <person name="Rubini A."/>
            <person name="Amicucci A."/>
            <person name="Amselem J."/>
            <person name="Anthouard V."/>
            <person name="Arcioni S."/>
            <person name="Artiguenave F."/>
            <person name="Aury J.M."/>
            <person name="Ballario P."/>
            <person name="Bolchi A."/>
            <person name="Brenna A."/>
            <person name="Brun A."/>
            <person name="Buee M."/>
            <person name="Cantarel B."/>
            <person name="Chevalier G."/>
            <person name="Couloux A."/>
            <person name="Da Silva C."/>
            <person name="Denoeud F."/>
            <person name="Duplessis S."/>
            <person name="Ghignone S."/>
            <person name="Hilselberger B."/>
            <person name="Iotti M."/>
            <person name="Marcais B."/>
            <person name="Mello A."/>
            <person name="Miranda M."/>
            <person name="Pacioni G."/>
            <person name="Quesneville H."/>
            <person name="Riccioni C."/>
            <person name="Ruotolo R."/>
            <person name="Splivallo R."/>
            <person name="Stocchi V."/>
            <person name="Tisserant E."/>
            <person name="Viscomi A.R."/>
            <person name="Zambonelli A."/>
            <person name="Zampieri E."/>
            <person name="Henrissat B."/>
            <person name="Lebrun M.H."/>
            <person name="Paolocci F."/>
            <person name="Bonfante P."/>
            <person name="Ottonello S."/>
            <person name="Wincker P."/>
        </authorList>
    </citation>
    <scope>NUCLEOTIDE SEQUENCE [LARGE SCALE GENOMIC DNA]</scope>
    <source>
        <strain evidence="2 3">Mel28</strain>
    </source>
</reference>
<feature type="compositionally biased region" description="Polar residues" evidence="1">
    <location>
        <begin position="289"/>
        <end position="299"/>
    </location>
</feature>